<evidence type="ECO:0000256" key="3">
    <source>
        <dbReference type="ARBA" id="ARBA00022776"/>
    </source>
</evidence>
<dbReference type="GO" id="GO:0005634">
    <property type="term" value="C:nucleus"/>
    <property type="evidence" value="ECO:0007669"/>
    <property type="project" value="UniProtKB-SubCell"/>
</dbReference>
<accession>A0AAW0YH09</accession>
<dbReference type="PANTHER" id="PTHR12663:SF0">
    <property type="entry name" value="PRECOCIOUS DISSOCIATION OF SISTERS 5, ISOFORM A"/>
    <property type="match status" value="1"/>
</dbReference>
<sequence>MAKQASAPALVKLDFKEALIQTGKRESTDALLKRIKSLHQKLASLEQDLTDPRSLDQVKKPLIHPNILHHKDRGVKAYAACCLADLLRLYAPDAPYNATQLRDIFQFMSTQIMLNLKVQNSQARPLQPSKNKSNEATQQSQTQLSQRITDIPYYAEYYHLIENLATIKSVALIVDVPGGDELIEGFFTGFMEIIRPDMSKTVIRYLRDILVALAEEATALPAGVMDCIVSQFETYASKPETLSFQLTVDVCNQVADRLKRPIYAHFSEVQLSHGRDPSQNDLKILTDSHQLMLTINRFCPDLLLNVVPLLEENLKAADEIPLRQLSVKTLGTMFSHRPGTEDPAKKYPSAWRAWVGRKLDKALPVRLAWVAGAKGILVNHPELRKELEPHLVDRLEDADERVRAAVCRILGSMDYETALHHLGKQTLQAVGARLSDKRASVRTEAANGLAKLWNLAYSEIETGNPEAVAQFSWIPQAMLLAYFRRDSTTELRSQMMMVFKSSIVPLPKETDDEQAWVDRLLLVASSLDGNSFKALEKMSGLIGFSRGQSPYMAFVHTCEQNNGGVVDENAQDVKRRLDFIIDAIARMSFGDVEKAKKDLQGFAAVNEPRLYKLYKTCVDMQSTLLSVVKARNEFLRRIHQSHEDLLETMSTLVDVSAWNIVNHSSIPPLIKHLQKPNSEASALAAGRLLSTLAKEGPPMFKSHVPELVIVLSEKKNEKLVEVALQALAAVCKVYPEIAPSERRTIDRVITIGLEGTPRQAKFAARFLARSKDPEACLKLVNDILKAVKLRRVSDDRRLVYLRALSEVALSAPKAFQERSEEIIKYVMNEVMLVESPSSDVEGDEWADEDKLESLDRAKLISLKLCTHWALGYARDAEAAKLIVPAMDLLSSVLQNDGMVNEETKEGGSARCQMRLRAALCLLKLANVKTFDKAITQPGQFELLAGCMQDPCYNVRHLLMKRLGDILPTHRLLPRWNIMPALAAMDPEPDNVILGRTVLMAVVRQAANLSSEDRINRVEMPLARLVHLLAHHPDFQWHTPAEGEEGEEGIANMQNLKEIARFIEMYLDCVANRDNIGLLYAIVGNIKTVRDKWSENNKPLYSLVELAQIIIRNKAEKHAWSVPVYPGKFKMPADIFHRADNPEERTKVQRTAFLGEEVRNWARGLGKRNIGAAPGPSRRTEGGNSSPVRKRERGKREKKTQRKKRRVEESDDDDSEDDDEGDEDESADGESAIESEADEDENGEAVMGRGGKRGAKTKAKRAVAGKKLKKKKATTAKVDPSEGGEEEEEEEEGDEIKVDVESDLTEMED</sequence>
<proteinExistence type="predicted"/>
<comment type="subcellular location">
    <subcellularLocation>
        <location evidence="1">Nucleus</location>
    </subcellularLocation>
</comment>
<keyword evidence="3" id="KW-0498">Mitosis</keyword>
<dbReference type="KEGG" id="kne:92182543"/>
<dbReference type="EMBL" id="JBCAWK010000010">
    <property type="protein sequence ID" value="KAK8847427.1"/>
    <property type="molecule type" value="Genomic_DNA"/>
</dbReference>
<feature type="compositionally biased region" description="Basic residues" evidence="6">
    <location>
        <begin position="1187"/>
        <end position="1204"/>
    </location>
</feature>
<feature type="region of interest" description="Disordered" evidence="6">
    <location>
        <begin position="123"/>
        <end position="143"/>
    </location>
</feature>
<dbReference type="GO" id="GO:0006281">
    <property type="term" value="P:DNA repair"/>
    <property type="evidence" value="ECO:0007669"/>
    <property type="project" value="TreeGrafter"/>
</dbReference>
<dbReference type="CDD" id="cd19953">
    <property type="entry name" value="PDS5"/>
    <property type="match status" value="1"/>
</dbReference>
<organism evidence="7 8">
    <name type="scientific">Kwoniella newhampshirensis</name>
    <dbReference type="NCBI Taxonomy" id="1651941"/>
    <lineage>
        <taxon>Eukaryota</taxon>
        <taxon>Fungi</taxon>
        <taxon>Dikarya</taxon>
        <taxon>Basidiomycota</taxon>
        <taxon>Agaricomycotina</taxon>
        <taxon>Tremellomycetes</taxon>
        <taxon>Tremellales</taxon>
        <taxon>Cryptococcaceae</taxon>
        <taxon>Kwoniella</taxon>
    </lineage>
</organism>
<dbReference type="Gene3D" id="1.25.10.10">
    <property type="entry name" value="Leucine-rich Repeat Variant"/>
    <property type="match status" value="2"/>
</dbReference>
<name>A0AAW0YH09_9TREE</name>
<dbReference type="GO" id="GO:0051301">
    <property type="term" value="P:cell division"/>
    <property type="evidence" value="ECO:0007669"/>
    <property type="project" value="UniProtKB-KW"/>
</dbReference>
<feature type="compositionally biased region" description="Acidic residues" evidence="6">
    <location>
        <begin position="1208"/>
        <end position="1242"/>
    </location>
</feature>
<dbReference type="GO" id="GO:0007064">
    <property type="term" value="P:mitotic sister chromatid cohesion"/>
    <property type="evidence" value="ECO:0007669"/>
    <property type="project" value="InterPro"/>
</dbReference>
<evidence type="ECO:0000256" key="4">
    <source>
        <dbReference type="ARBA" id="ARBA00023242"/>
    </source>
</evidence>
<feature type="region of interest" description="Disordered" evidence="6">
    <location>
        <begin position="1164"/>
        <end position="1308"/>
    </location>
</feature>
<evidence type="ECO:0000256" key="5">
    <source>
        <dbReference type="ARBA" id="ARBA00023306"/>
    </source>
</evidence>
<dbReference type="GeneID" id="92182543"/>
<dbReference type="InterPro" id="IPR016024">
    <property type="entry name" value="ARM-type_fold"/>
</dbReference>
<reference evidence="7 8" key="1">
    <citation type="journal article" date="2024" name="bioRxiv">
        <title>Comparative genomics of Cryptococcus and Kwoniella reveals pathogenesis evolution and contrasting karyotype dynamics via intercentromeric recombination or chromosome fusion.</title>
        <authorList>
            <person name="Coelho M.A."/>
            <person name="David-Palma M."/>
            <person name="Shea T."/>
            <person name="Bowers K."/>
            <person name="McGinley-Smith S."/>
            <person name="Mohammad A.W."/>
            <person name="Gnirke A."/>
            <person name="Yurkov A.M."/>
            <person name="Nowrousian M."/>
            <person name="Sun S."/>
            <person name="Cuomo C.A."/>
            <person name="Heitman J."/>
        </authorList>
    </citation>
    <scope>NUCLEOTIDE SEQUENCE [LARGE SCALE GENOMIC DNA]</scope>
    <source>
        <strain evidence="7 8">CBS 13917</strain>
    </source>
</reference>
<feature type="compositionally biased region" description="Basic residues" evidence="6">
    <location>
        <begin position="1249"/>
        <end position="1273"/>
    </location>
</feature>
<evidence type="ECO:0000313" key="7">
    <source>
        <dbReference type="EMBL" id="KAK8847427.1"/>
    </source>
</evidence>
<dbReference type="InterPro" id="IPR039776">
    <property type="entry name" value="Pds5"/>
</dbReference>
<evidence type="ECO:0000256" key="6">
    <source>
        <dbReference type="SAM" id="MobiDB-lite"/>
    </source>
</evidence>
<keyword evidence="4" id="KW-0539">Nucleus</keyword>
<evidence type="ECO:0000313" key="8">
    <source>
        <dbReference type="Proteomes" id="UP001388673"/>
    </source>
</evidence>
<evidence type="ECO:0000256" key="1">
    <source>
        <dbReference type="ARBA" id="ARBA00004123"/>
    </source>
</evidence>
<dbReference type="Pfam" id="PF20168">
    <property type="entry name" value="PDS5"/>
    <property type="match status" value="1"/>
</dbReference>
<evidence type="ECO:0008006" key="9">
    <source>
        <dbReference type="Google" id="ProtNLM"/>
    </source>
</evidence>
<feature type="compositionally biased region" description="Acidic residues" evidence="6">
    <location>
        <begin position="1281"/>
        <end position="1293"/>
    </location>
</feature>
<dbReference type="RefSeq" id="XP_066800945.1">
    <property type="nucleotide sequence ID" value="XM_066948377.1"/>
</dbReference>
<dbReference type="SUPFAM" id="SSF48371">
    <property type="entry name" value="ARM repeat"/>
    <property type="match status" value="1"/>
</dbReference>
<dbReference type="GO" id="GO:0000785">
    <property type="term" value="C:chromatin"/>
    <property type="evidence" value="ECO:0007669"/>
    <property type="project" value="TreeGrafter"/>
</dbReference>
<dbReference type="Proteomes" id="UP001388673">
    <property type="component" value="Unassembled WGS sequence"/>
</dbReference>
<dbReference type="InterPro" id="IPR011989">
    <property type="entry name" value="ARM-like"/>
</dbReference>
<dbReference type="PANTHER" id="PTHR12663">
    <property type="entry name" value="ANDROGEN INDUCED INHIBITOR OF PROLIFERATION AS3 / PDS5-RELATED"/>
    <property type="match status" value="1"/>
</dbReference>
<keyword evidence="8" id="KW-1185">Reference proteome</keyword>
<protein>
    <recommendedName>
        <fullName evidence="9">Sister chromatid cohesion protein PDS5</fullName>
    </recommendedName>
</protein>
<evidence type="ECO:0000256" key="2">
    <source>
        <dbReference type="ARBA" id="ARBA00022618"/>
    </source>
</evidence>
<keyword evidence="2" id="KW-0132">Cell division</keyword>
<gene>
    <name evidence="7" type="ORF">IAR55_005285</name>
</gene>
<keyword evidence="5" id="KW-0131">Cell cycle</keyword>
<comment type="caution">
    <text evidence="7">The sequence shown here is derived from an EMBL/GenBank/DDBJ whole genome shotgun (WGS) entry which is preliminary data.</text>
</comment>